<keyword evidence="2" id="KW-1185">Reference proteome</keyword>
<dbReference type="Proteomes" id="UP001225316">
    <property type="component" value="Unassembled WGS sequence"/>
</dbReference>
<dbReference type="RefSeq" id="WP_308947861.1">
    <property type="nucleotide sequence ID" value="NZ_JARXHW010000001.1"/>
</dbReference>
<evidence type="ECO:0000313" key="1">
    <source>
        <dbReference type="EMBL" id="MDQ8205904.1"/>
    </source>
</evidence>
<gene>
    <name evidence="1" type="ORF">QEH52_00145</name>
</gene>
<dbReference type="EMBL" id="JARXHW010000001">
    <property type="protein sequence ID" value="MDQ8205904.1"/>
    <property type="molecule type" value="Genomic_DNA"/>
</dbReference>
<sequence length="304" mass="33893">MDSVKLIPSALEMLKASKAERIAYIARPKWISYRVADEAFAKMRSLVEQDRSEGSRIKNLILYGDAANGKSFLLRTFKRVLINENIEAEKDLSEGEKTVPVVMADFPVVPDERRMYSQILKAAHIPHSTKDTPQNLLNQIVSIFHDIEVKLLILDEFHNLLTGPSRQQRRALVALKNLSNELRLPIVLSGTVEAKIAIHVDPQFVTRFDGMPLTRWTDGKRIGSFLRNYEKVIPLHGGANLTDVVVKSRIVARSRGLIGQMTSLVQAAAIESINNGNETITPELIDSIPENDFDGGASESISKV</sequence>
<dbReference type="InterPro" id="IPR008868">
    <property type="entry name" value="TniB"/>
</dbReference>
<organism evidence="1 2">
    <name type="scientific">Thalassobacterium maritimum</name>
    <dbReference type="NCBI Taxonomy" id="3041265"/>
    <lineage>
        <taxon>Bacteria</taxon>
        <taxon>Pseudomonadati</taxon>
        <taxon>Verrucomicrobiota</taxon>
        <taxon>Opitutia</taxon>
        <taxon>Puniceicoccales</taxon>
        <taxon>Coraliomargaritaceae</taxon>
        <taxon>Thalassobacterium</taxon>
    </lineage>
</organism>
<reference evidence="1 2" key="1">
    <citation type="submission" date="2023-04" db="EMBL/GenBank/DDBJ databases">
        <title>A novel bacteria isolated from coastal sediment.</title>
        <authorList>
            <person name="Liu X.-J."/>
            <person name="Du Z.-J."/>
        </authorList>
    </citation>
    <scope>NUCLEOTIDE SEQUENCE [LARGE SCALE GENOMIC DNA]</scope>
    <source>
        <strain evidence="1 2">SDUM461003</strain>
    </source>
</reference>
<comment type="caution">
    <text evidence="1">The sequence shown here is derived from an EMBL/GenBank/DDBJ whole genome shotgun (WGS) entry which is preliminary data.</text>
</comment>
<dbReference type="SUPFAM" id="SSF52540">
    <property type="entry name" value="P-loop containing nucleoside triphosphate hydrolases"/>
    <property type="match status" value="1"/>
</dbReference>
<proteinExistence type="predicted"/>
<evidence type="ECO:0000313" key="2">
    <source>
        <dbReference type="Proteomes" id="UP001225316"/>
    </source>
</evidence>
<name>A0ABU1AP10_9BACT</name>
<dbReference type="InterPro" id="IPR027417">
    <property type="entry name" value="P-loop_NTPase"/>
</dbReference>
<dbReference type="Pfam" id="PF05621">
    <property type="entry name" value="TniB"/>
    <property type="match status" value="1"/>
</dbReference>
<protein>
    <submittedName>
        <fullName evidence="1">TniB family NTP-binding protein</fullName>
    </submittedName>
</protein>
<dbReference type="Gene3D" id="3.40.50.300">
    <property type="entry name" value="P-loop containing nucleotide triphosphate hydrolases"/>
    <property type="match status" value="1"/>
</dbReference>
<accession>A0ABU1AP10</accession>